<keyword evidence="4" id="KW-1185">Reference proteome</keyword>
<evidence type="ECO:0000313" key="4">
    <source>
        <dbReference type="Proteomes" id="UP000053477"/>
    </source>
</evidence>
<evidence type="ECO:0000256" key="2">
    <source>
        <dbReference type="SAM" id="Phobius"/>
    </source>
</evidence>
<dbReference type="Proteomes" id="UP000053477">
    <property type="component" value="Unassembled WGS sequence"/>
</dbReference>
<feature type="compositionally biased region" description="Polar residues" evidence="1">
    <location>
        <begin position="54"/>
        <end position="65"/>
    </location>
</feature>
<evidence type="ECO:0000256" key="1">
    <source>
        <dbReference type="SAM" id="MobiDB-lite"/>
    </source>
</evidence>
<organism evidence="3 4">
    <name type="scientific">Schizopora paradoxa</name>
    <dbReference type="NCBI Taxonomy" id="27342"/>
    <lineage>
        <taxon>Eukaryota</taxon>
        <taxon>Fungi</taxon>
        <taxon>Dikarya</taxon>
        <taxon>Basidiomycota</taxon>
        <taxon>Agaricomycotina</taxon>
        <taxon>Agaricomycetes</taxon>
        <taxon>Hymenochaetales</taxon>
        <taxon>Schizoporaceae</taxon>
        <taxon>Schizopora</taxon>
    </lineage>
</organism>
<feature type="region of interest" description="Disordered" evidence="1">
    <location>
        <begin position="43"/>
        <end position="65"/>
    </location>
</feature>
<dbReference type="InParanoid" id="A0A0H2SM07"/>
<dbReference type="AlphaFoldDB" id="A0A0H2SM07"/>
<dbReference type="EMBL" id="KQ085898">
    <property type="protein sequence ID" value="KLO18106.1"/>
    <property type="molecule type" value="Genomic_DNA"/>
</dbReference>
<reference evidence="3 4" key="1">
    <citation type="submission" date="2015-04" db="EMBL/GenBank/DDBJ databases">
        <title>Complete genome sequence of Schizopora paradoxa KUC8140, a cosmopolitan wood degrader in East Asia.</title>
        <authorList>
            <consortium name="DOE Joint Genome Institute"/>
            <person name="Min B."/>
            <person name="Park H."/>
            <person name="Jang Y."/>
            <person name="Kim J.-J."/>
            <person name="Kim K.H."/>
            <person name="Pangilinan J."/>
            <person name="Lipzen A."/>
            <person name="Riley R."/>
            <person name="Grigoriev I.V."/>
            <person name="Spatafora J.W."/>
            <person name="Choi I.-G."/>
        </authorList>
    </citation>
    <scope>NUCLEOTIDE SEQUENCE [LARGE SCALE GENOMIC DNA]</scope>
    <source>
        <strain evidence="3 4">KUC8140</strain>
    </source>
</reference>
<feature type="transmembrane region" description="Helical" evidence="2">
    <location>
        <begin position="20"/>
        <end position="40"/>
    </location>
</feature>
<gene>
    <name evidence="3" type="ORF">SCHPADRAFT_900092</name>
</gene>
<name>A0A0H2SM07_9AGAM</name>
<accession>A0A0H2SM07</accession>
<proteinExistence type="predicted"/>
<evidence type="ECO:0000313" key="3">
    <source>
        <dbReference type="EMBL" id="KLO18106.1"/>
    </source>
</evidence>
<dbReference type="PROSITE" id="PS51257">
    <property type="entry name" value="PROKAR_LIPOPROTEIN"/>
    <property type="match status" value="1"/>
</dbReference>
<keyword evidence="2" id="KW-1133">Transmembrane helix</keyword>
<protein>
    <submittedName>
        <fullName evidence="3">Uncharacterized protein</fullName>
    </submittedName>
</protein>
<sequence>MRVVNTQRVVESAPLAPLVWISGCGCATLLVPVVTVVQVARRPHGGPRPRVLASLSSSLSEQRTPSSPLILQTNIESCA</sequence>
<keyword evidence="2" id="KW-0472">Membrane</keyword>
<keyword evidence="2" id="KW-0812">Transmembrane</keyword>